<evidence type="ECO:0000259" key="9">
    <source>
        <dbReference type="PROSITE" id="PS50862"/>
    </source>
</evidence>
<evidence type="ECO:0000256" key="2">
    <source>
        <dbReference type="ARBA" id="ARBA00022598"/>
    </source>
</evidence>
<dbReference type="PANTHER" id="PTHR30073:SF5">
    <property type="entry name" value="ASPARTATE--AMMONIA LIGASE"/>
    <property type="match status" value="1"/>
</dbReference>
<keyword evidence="3 7" id="KW-0028">Amino-acid biosynthesis</keyword>
<name>A0ABP3FVG2_9BACI</name>
<dbReference type="RefSeq" id="WP_343798224.1">
    <property type="nucleotide sequence ID" value="NZ_BAAADJ010000018.1"/>
</dbReference>
<dbReference type="Gene3D" id="3.30.930.10">
    <property type="entry name" value="Bira Bifunctional Protein, Domain 2"/>
    <property type="match status" value="1"/>
</dbReference>
<comment type="similarity">
    <text evidence="7">Belongs to the class-II aminoacyl-tRNA synthetase family. AsnA subfamily.</text>
</comment>
<sequence>MTNTPVTPSEYKSKLNLIQTELAIKQLKEFFENKLSKELHLIEISAPLFLKNGTGLNDNLNGVERVVSFEAYDLRDNLEIVQSLAKWKRNALKKYNIPVGSGIYTNMNAIRRDEMLDCLHSIYVDQWDWEKVISCEQRNLDNLVTEVQTIYKAIKETEEYLYQKFPLLNPILPNEITFITSQQLEDRYPGVSPKERENKIAKEFGAVFIMQIGGELRSGEKHDGRSPDYDDWALNGDIIFWYPEIQKALEVSSMGIRVNAESLIKQLKQSGNEERSKLEYHQAVLKGLLPFSIGGGIGKSRLCMFLLKKIHIGEVQVSVWNDDIIQECKLANIPLL</sequence>
<accession>A0ABP3FVG2</accession>
<evidence type="ECO:0000256" key="5">
    <source>
        <dbReference type="ARBA" id="ARBA00022840"/>
    </source>
</evidence>
<dbReference type="Pfam" id="PF03590">
    <property type="entry name" value="AsnA"/>
    <property type="match status" value="1"/>
</dbReference>
<evidence type="ECO:0000256" key="8">
    <source>
        <dbReference type="NCBIfam" id="TIGR00669"/>
    </source>
</evidence>
<dbReference type="InterPro" id="IPR004618">
    <property type="entry name" value="AsnA"/>
</dbReference>
<evidence type="ECO:0000313" key="11">
    <source>
        <dbReference type="Proteomes" id="UP001500782"/>
    </source>
</evidence>
<evidence type="ECO:0000256" key="4">
    <source>
        <dbReference type="ARBA" id="ARBA00022741"/>
    </source>
</evidence>
<organism evidence="10 11">
    <name type="scientific">Bacillus carboniphilus</name>
    <dbReference type="NCBI Taxonomy" id="86663"/>
    <lineage>
        <taxon>Bacteria</taxon>
        <taxon>Bacillati</taxon>
        <taxon>Bacillota</taxon>
        <taxon>Bacilli</taxon>
        <taxon>Bacillales</taxon>
        <taxon>Bacillaceae</taxon>
        <taxon>Bacillus</taxon>
    </lineage>
</organism>
<comment type="pathway">
    <text evidence="7">Amino-acid biosynthesis; L-asparagine biosynthesis; L-asparagine from L-aspartate (ammonia route): step 1/1.</text>
</comment>
<evidence type="ECO:0000256" key="1">
    <source>
        <dbReference type="ARBA" id="ARBA00022490"/>
    </source>
</evidence>
<dbReference type="HAMAP" id="MF_00555">
    <property type="entry name" value="AsnA"/>
    <property type="match status" value="1"/>
</dbReference>
<dbReference type="Proteomes" id="UP001500782">
    <property type="component" value="Unassembled WGS sequence"/>
</dbReference>
<dbReference type="SUPFAM" id="SSF55681">
    <property type="entry name" value="Class II aaRS and biotin synthetases"/>
    <property type="match status" value="1"/>
</dbReference>
<keyword evidence="1 7" id="KW-0963">Cytoplasm</keyword>
<keyword evidence="6 7" id="KW-0061">Asparagine biosynthesis</keyword>
<protein>
    <recommendedName>
        <fullName evidence="7 8">Aspartate--ammonia ligase</fullName>
        <ecNumber evidence="7 8">6.3.1.1</ecNumber>
    </recommendedName>
    <alternativeName>
        <fullName evidence="7">Asparagine synthetase A</fullName>
    </alternativeName>
</protein>
<dbReference type="PANTHER" id="PTHR30073">
    <property type="entry name" value="ASPARTATE--AMMONIA LIGASE"/>
    <property type="match status" value="1"/>
</dbReference>
<evidence type="ECO:0000256" key="7">
    <source>
        <dbReference type="HAMAP-Rule" id="MF_00555"/>
    </source>
</evidence>
<comment type="caution">
    <text evidence="10">The sequence shown here is derived from an EMBL/GenBank/DDBJ whole genome shotgun (WGS) entry which is preliminary data.</text>
</comment>
<comment type="subcellular location">
    <subcellularLocation>
        <location evidence="7">Cytoplasm</location>
    </subcellularLocation>
</comment>
<evidence type="ECO:0000256" key="6">
    <source>
        <dbReference type="ARBA" id="ARBA00022888"/>
    </source>
</evidence>
<dbReference type="PROSITE" id="PS50862">
    <property type="entry name" value="AA_TRNA_LIGASE_II"/>
    <property type="match status" value="1"/>
</dbReference>
<dbReference type="GO" id="GO:0016874">
    <property type="term" value="F:ligase activity"/>
    <property type="evidence" value="ECO:0007669"/>
    <property type="project" value="UniProtKB-KW"/>
</dbReference>
<keyword evidence="5 7" id="KW-0067">ATP-binding</keyword>
<keyword evidence="11" id="KW-1185">Reference proteome</keyword>
<dbReference type="EMBL" id="BAAADJ010000018">
    <property type="protein sequence ID" value="GAA0327322.1"/>
    <property type="molecule type" value="Genomic_DNA"/>
</dbReference>
<evidence type="ECO:0000313" key="10">
    <source>
        <dbReference type="EMBL" id="GAA0327322.1"/>
    </source>
</evidence>
<keyword evidence="2 7" id="KW-0436">Ligase</keyword>
<dbReference type="InterPro" id="IPR006195">
    <property type="entry name" value="aa-tRNA-synth_II"/>
</dbReference>
<evidence type="ECO:0000256" key="3">
    <source>
        <dbReference type="ARBA" id="ARBA00022605"/>
    </source>
</evidence>
<gene>
    <name evidence="7 10" type="primary">asnA</name>
    <name evidence="10" type="ORF">GCM10008967_17280</name>
</gene>
<feature type="domain" description="Aminoacyl-transfer RNA synthetases class-II family profile" evidence="9">
    <location>
        <begin position="27"/>
        <end position="334"/>
    </location>
</feature>
<reference evidence="11" key="1">
    <citation type="journal article" date="2019" name="Int. J. Syst. Evol. Microbiol.">
        <title>The Global Catalogue of Microorganisms (GCM) 10K type strain sequencing project: providing services to taxonomists for standard genome sequencing and annotation.</title>
        <authorList>
            <consortium name="The Broad Institute Genomics Platform"/>
            <consortium name="The Broad Institute Genome Sequencing Center for Infectious Disease"/>
            <person name="Wu L."/>
            <person name="Ma J."/>
        </authorList>
    </citation>
    <scope>NUCLEOTIDE SEQUENCE [LARGE SCALE GENOMIC DNA]</scope>
    <source>
        <strain evidence="11">JCM 9731</strain>
    </source>
</reference>
<keyword evidence="4 7" id="KW-0547">Nucleotide-binding</keyword>
<dbReference type="PIRSF" id="PIRSF001555">
    <property type="entry name" value="Asp_ammon_ligase"/>
    <property type="match status" value="1"/>
</dbReference>
<proteinExistence type="inferred from homology"/>
<dbReference type="EC" id="6.3.1.1" evidence="7 8"/>
<dbReference type="InterPro" id="IPR045864">
    <property type="entry name" value="aa-tRNA-synth_II/BPL/LPL"/>
</dbReference>
<dbReference type="NCBIfam" id="TIGR00669">
    <property type="entry name" value="asnA"/>
    <property type="match status" value="1"/>
</dbReference>
<comment type="catalytic activity">
    <reaction evidence="7">
        <text>L-aspartate + NH4(+) + ATP = L-asparagine + AMP + diphosphate + H(+)</text>
        <dbReference type="Rhea" id="RHEA:11372"/>
        <dbReference type="ChEBI" id="CHEBI:15378"/>
        <dbReference type="ChEBI" id="CHEBI:28938"/>
        <dbReference type="ChEBI" id="CHEBI:29991"/>
        <dbReference type="ChEBI" id="CHEBI:30616"/>
        <dbReference type="ChEBI" id="CHEBI:33019"/>
        <dbReference type="ChEBI" id="CHEBI:58048"/>
        <dbReference type="ChEBI" id="CHEBI:456215"/>
        <dbReference type="EC" id="6.3.1.1"/>
    </reaction>
</comment>